<evidence type="ECO:0000313" key="2">
    <source>
        <dbReference type="Proteomes" id="UP000466863"/>
    </source>
</evidence>
<protein>
    <submittedName>
        <fullName evidence="1">Uncharacterized protein</fullName>
    </submittedName>
</protein>
<dbReference type="RefSeq" id="WP_153334105.1">
    <property type="nucleotide sequence ID" value="NZ_CP181271.1"/>
</dbReference>
<comment type="caution">
    <text evidence="1">The sequence shown here is derived from an EMBL/GenBank/DDBJ whole genome shotgun (WGS) entry which is preliminary data.</text>
</comment>
<dbReference type="EMBL" id="WIVV01000267">
    <property type="protein sequence ID" value="MQU46122.1"/>
    <property type="molecule type" value="Genomic_DNA"/>
</dbReference>
<reference evidence="1 2" key="1">
    <citation type="submission" date="2019-10" db="EMBL/GenBank/DDBJ databases">
        <title>Evaluation of single-gene subtyping targets for Pseudomonas.</title>
        <authorList>
            <person name="Reichler S.J."/>
            <person name="Orsi R.H."/>
            <person name="Wiedmann M."/>
            <person name="Martin N.H."/>
            <person name="Murphy S.I."/>
        </authorList>
    </citation>
    <scope>NUCLEOTIDE SEQUENCE [LARGE SCALE GENOMIC DNA]</scope>
    <source>
        <strain evidence="1 2">FSL R10-1876</strain>
    </source>
</reference>
<accession>A0A6A7ZDZ3</accession>
<evidence type="ECO:0000313" key="1">
    <source>
        <dbReference type="EMBL" id="MQU46122.1"/>
    </source>
</evidence>
<gene>
    <name evidence="1" type="ORF">GHO28_27020</name>
</gene>
<sequence>MDRTKILSEFKNLPVSEIQRYGSSCLRAFCAEKKISHPAIIDLLDHLESMHFSQNLPEWDRQGALLELNGRGDEIPADLEEILIKNKATDLTDLVDSVVEIGIIDLYGGRTNLPIEFLDRAMTILEKNKIQLPAPSA</sequence>
<dbReference type="Proteomes" id="UP000466863">
    <property type="component" value="Unassembled WGS sequence"/>
</dbReference>
<name>A0A6A7ZDZ3_9PSED</name>
<dbReference type="AlphaFoldDB" id="A0A6A7ZDZ3"/>
<proteinExistence type="predicted"/>
<organism evidence="1 2">
    <name type="scientific">Pseudomonas helleri</name>
    <dbReference type="NCBI Taxonomy" id="1608996"/>
    <lineage>
        <taxon>Bacteria</taxon>
        <taxon>Pseudomonadati</taxon>
        <taxon>Pseudomonadota</taxon>
        <taxon>Gammaproteobacteria</taxon>
        <taxon>Pseudomonadales</taxon>
        <taxon>Pseudomonadaceae</taxon>
        <taxon>Pseudomonas</taxon>
    </lineage>
</organism>